<sequence length="340" mass="38010">MRLNTLFKSQQLIFLVASLFFGLLTLWIFGDLASPILISIVLAVLFRPVNTYFTKIGIPRKISVFITFLIVMLLASAFLFLFVPLFINETEAFIEDIPSLLFILEPVTQALGSLNAPIESIESAQSLLSDLSGFLTGAISFGVSRAQETANLFLGLILVPIFLFFWLWDTETLSNGFSRFVPKKRKFLSKVWNETNVNFQNYFKGKFIEVFIVAIFGSLLFYFLGLNSPILLGTTLGLSQLIPFFGPVFMTIPILIISLAQFGLDPYVIVILVAFGILQFIDGNIFLPFLMSGVVKLPAVVVLLSVFFFGAIFGIWGVFFSVPLASFVKSILDNWKYIDS</sequence>
<keyword evidence="5 8" id="KW-0812">Transmembrane</keyword>
<evidence type="ECO:0000313" key="10">
    <source>
        <dbReference type="Proteomes" id="UP001056381"/>
    </source>
</evidence>
<proteinExistence type="inferred from homology"/>
<gene>
    <name evidence="9" type="ORF">M9B40_01765</name>
</gene>
<comment type="subcellular location">
    <subcellularLocation>
        <location evidence="1">Cell membrane</location>
        <topology evidence="1">Multi-pass membrane protein</topology>
    </subcellularLocation>
</comment>
<evidence type="ECO:0000256" key="2">
    <source>
        <dbReference type="ARBA" id="ARBA00009773"/>
    </source>
</evidence>
<feature type="transmembrane region" description="Helical" evidence="8">
    <location>
        <begin position="207"/>
        <end position="226"/>
    </location>
</feature>
<feature type="transmembrane region" description="Helical" evidence="8">
    <location>
        <begin position="65"/>
        <end position="87"/>
    </location>
</feature>
<evidence type="ECO:0000256" key="1">
    <source>
        <dbReference type="ARBA" id="ARBA00004651"/>
    </source>
</evidence>
<keyword evidence="4" id="KW-1003">Cell membrane</keyword>
<feature type="transmembrane region" description="Helical" evidence="8">
    <location>
        <begin position="36"/>
        <end position="53"/>
    </location>
</feature>
<reference evidence="9" key="1">
    <citation type="submission" date="2022-05" db="EMBL/GenBank/DDBJ databases">
        <title>Single-amplified genomics reveal most streamlined microbe among free-living bacteria.</title>
        <authorList>
            <person name="Roda-Garcia J."/>
            <person name="Haro-Moreno J.M."/>
            <person name="Rodriguez-Valera F."/>
            <person name="Almagro-Moreno S."/>
            <person name="Lopez-Perez M."/>
        </authorList>
    </citation>
    <scope>NUCLEOTIDE SEQUENCE</scope>
    <source>
        <strain evidence="9">TMED112-D2-2</strain>
    </source>
</reference>
<dbReference type="EMBL" id="CP097966">
    <property type="protein sequence ID" value="URQ63509.1"/>
    <property type="molecule type" value="Genomic_DNA"/>
</dbReference>
<evidence type="ECO:0000256" key="8">
    <source>
        <dbReference type="SAM" id="Phobius"/>
    </source>
</evidence>
<feature type="transmembrane region" description="Helical" evidence="8">
    <location>
        <begin position="238"/>
        <end position="260"/>
    </location>
</feature>
<evidence type="ECO:0000256" key="7">
    <source>
        <dbReference type="ARBA" id="ARBA00023136"/>
    </source>
</evidence>
<keyword evidence="7 8" id="KW-0472">Membrane</keyword>
<evidence type="ECO:0000256" key="3">
    <source>
        <dbReference type="ARBA" id="ARBA00022448"/>
    </source>
</evidence>
<name>A0A9Q8TZR0_9GAMM</name>
<dbReference type="Pfam" id="PF01594">
    <property type="entry name" value="AI-2E_transport"/>
    <property type="match status" value="1"/>
</dbReference>
<dbReference type="GO" id="GO:0005886">
    <property type="term" value="C:plasma membrane"/>
    <property type="evidence" value="ECO:0007669"/>
    <property type="project" value="UniProtKB-SubCell"/>
</dbReference>
<dbReference type="PANTHER" id="PTHR21716">
    <property type="entry name" value="TRANSMEMBRANE PROTEIN"/>
    <property type="match status" value="1"/>
</dbReference>
<protein>
    <submittedName>
        <fullName evidence="9">AI-2E family transporter</fullName>
    </submittedName>
</protein>
<dbReference type="PANTHER" id="PTHR21716:SF53">
    <property type="entry name" value="PERMEASE PERM-RELATED"/>
    <property type="match status" value="1"/>
</dbReference>
<keyword evidence="3" id="KW-0813">Transport</keyword>
<accession>A0A9Q8TZR0</accession>
<dbReference type="Proteomes" id="UP001056381">
    <property type="component" value="Chromosome"/>
</dbReference>
<feature type="transmembrane region" description="Helical" evidence="8">
    <location>
        <begin position="299"/>
        <end position="319"/>
    </location>
</feature>
<keyword evidence="6 8" id="KW-1133">Transmembrane helix</keyword>
<evidence type="ECO:0000313" key="9">
    <source>
        <dbReference type="EMBL" id="URQ63509.1"/>
    </source>
</evidence>
<dbReference type="GO" id="GO:0055085">
    <property type="term" value="P:transmembrane transport"/>
    <property type="evidence" value="ECO:0007669"/>
    <property type="project" value="TreeGrafter"/>
</dbReference>
<feature type="transmembrane region" description="Helical" evidence="8">
    <location>
        <begin position="12"/>
        <end position="30"/>
    </location>
</feature>
<dbReference type="InterPro" id="IPR002549">
    <property type="entry name" value="AI-2E-like"/>
</dbReference>
<organism evidence="9 10">
    <name type="scientific">SAR86 cluster bacterium</name>
    <dbReference type="NCBI Taxonomy" id="2030880"/>
    <lineage>
        <taxon>Bacteria</taxon>
        <taxon>Pseudomonadati</taxon>
        <taxon>Pseudomonadota</taxon>
        <taxon>Gammaproteobacteria</taxon>
        <taxon>SAR86 cluster</taxon>
    </lineage>
</organism>
<evidence type="ECO:0000256" key="5">
    <source>
        <dbReference type="ARBA" id="ARBA00022692"/>
    </source>
</evidence>
<evidence type="ECO:0000256" key="6">
    <source>
        <dbReference type="ARBA" id="ARBA00022989"/>
    </source>
</evidence>
<feature type="transmembrane region" description="Helical" evidence="8">
    <location>
        <begin position="150"/>
        <end position="168"/>
    </location>
</feature>
<evidence type="ECO:0000256" key="4">
    <source>
        <dbReference type="ARBA" id="ARBA00022475"/>
    </source>
</evidence>
<keyword evidence="10" id="KW-1185">Reference proteome</keyword>
<dbReference type="AlphaFoldDB" id="A0A9Q8TZR0"/>
<feature type="transmembrane region" description="Helical" evidence="8">
    <location>
        <begin position="266"/>
        <end position="287"/>
    </location>
</feature>
<comment type="similarity">
    <text evidence="2">Belongs to the autoinducer-2 exporter (AI-2E) (TC 2.A.86) family.</text>
</comment>